<dbReference type="Pfam" id="PF13409">
    <property type="entry name" value="GST_N_2"/>
    <property type="match status" value="1"/>
</dbReference>
<dbReference type="GO" id="GO:0006559">
    <property type="term" value="P:L-phenylalanine catabolic process"/>
    <property type="evidence" value="ECO:0007669"/>
    <property type="project" value="TreeGrafter"/>
</dbReference>
<name>A0A1H3SZL7_9RHOB</name>
<dbReference type="InterPro" id="IPR004045">
    <property type="entry name" value="Glutathione_S-Trfase_N"/>
</dbReference>
<dbReference type="InterPro" id="IPR036282">
    <property type="entry name" value="Glutathione-S-Trfase_C_sf"/>
</dbReference>
<keyword evidence="2" id="KW-0808">Transferase</keyword>
<dbReference type="RefSeq" id="WP_092647078.1">
    <property type="nucleotide sequence ID" value="NZ_FNPX01000014.1"/>
</dbReference>
<dbReference type="PANTHER" id="PTHR42673:SF4">
    <property type="entry name" value="MALEYLACETOACETATE ISOMERASE"/>
    <property type="match status" value="1"/>
</dbReference>
<dbReference type="GO" id="GO:0016034">
    <property type="term" value="F:maleylacetoacetate isomerase activity"/>
    <property type="evidence" value="ECO:0007669"/>
    <property type="project" value="TreeGrafter"/>
</dbReference>
<dbReference type="GO" id="GO:0004364">
    <property type="term" value="F:glutathione transferase activity"/>
    <property type="evidence" value="ECO:0007669"/>
    <property type="project" value="TreeGrafter"/>
</dbReference>
<evidence type="ECO:0000259" key="1">
    <source>
        <dbReference type="Pfam" id="PF13409"/>
    </source>
</evidence>
<dbReference type="GO" id="GO:0006749">
    <property type="term" value="P:glutathione metabolic process"/>
    <property type="evidence" value="ECO:0007669"/>
    <property type="project" value="TreeGrafter"/>
</dbReference>
<accession>A0A1H3SZL7</accession>
<reference evidence="3" key="1">
    <citation type="submission" date="2016-10" db="EMBL/GenBank/DDBJ databases">
        <authorList>
            <person name="Varghese N."/>
            <person name="Submissions S."/>
        </authorList>
    </citation>
    <scope>NUCLEOTIDE SEQUENCE [LARGE SCALE GENOMIC DNA]</scope>
    <source>
        <strain evidence="3">DSM 100420</strain>
    </source>
</reference>
<evidence type="ECO:0000313" key="3">
    <source>
        <dbReference type="Proteomes" id="UP000198914"/>
    </source>
</evidence>
<evidence type="ECO:0000313" key="2">
    <source>
        <dbReference type="EMBL" id="SDZ43374.1"/>
    </source>
</evidence>
<sequence>MTYDLLIGDRSYSSWSLRGWLLFAAFDLPVRVELNEMYLDSFHERLKAWAPARTVPAARASDGALWTDSLAIAEGLAERHPDAGHWPADPRARALARSITAEMHSGFTALRGTCTMNLRVKWEGFTPDEAIQQDLERLEVLWSAARAMAGKGPWLFGAYSAADAFYAPVAMRIAGYDLPVSDLGRAYVDAHLAHAPLRAWRAEGEAQDRTIPSYEMGLPTSPFPIG</sequence>
<dbReference type="SUPFAM" id="SSF52833">
    <property type="entry name" value="Thioredoxin-like"/>
    <property type="match status" value="1"/>
</dbReference>
<dbReference type="CDD" id="cd03194">
    <property type="entry name" value="GST_C_3"/>
    <property type="match status" value="1"/>
</dbReference>
<dbReference type="InterPro" id="IPR036249">
    <property type="entry name" value="Thioredoxin-like_sf"/>
</dbReference>
<dbReference type="EMBL" id="FNPX01000014">
    <property type="protein sequence ID" value="SDZ43374.1"/>
    <property type="molecule type" value="Genomic_DNA"/>
</dbReference>
<keyword evidence="3" id="KW-1185">Reference proteome</keyword>
<feature type="domain" description="GST N-terminal" evidence="1">
    <location>
        <begin position="12"/>
        <end position="78"/>
    </location>
</feature>
<protein>
    <submittedName>
        <fullName evidence="2">Glutathione S-transferase</fullName>
    </submittedName>
</protein>
<dbReference type="OrthoDB" id="9799538at2"/>
<gene>
    <name evidence="2" type="ORF">SAMN05444004_11474</name>
</gene>
<dbReference type="Gene3D" id="3.40.30.10">
    <property type="entry name" value="Glutaredoxin"/>
    <property type="match status" value="1"/>
</dbReference>
<dbReference type="SUPFAM" id="SSF47616">
    <property type="entry name" value="GST C-terminal domain-like"/>
    <property type="match status" value="1"/>
</dbReference>
<proteinExistence type="predicted"/>
<dbReference type="STRING" id="1244108.SAMN05444004_11474"/>
<dbReference type="Proteomes" id="UP000198914">
    <property type="component" value="Unassembled WGS sequence"/>
</dbReference>
<dbReference type="Gene3D" id="1.20.1050.10">
    <property type="match status" value="1"/>
</dbReference>
<dbReference type="AlphaFoldDB" id="A0A1H3SZL7"/>
<organism evidence="2 3">
    <name type="scientific">Jannaschia faecimaris</name>
    <dbReference type="NCBI Taxonomy" id="1244108"/>
    <lineage>
        <taxon>Bacteria</taxon>
        <taxon>Pseudomonadati</taxon>
        <taxon>Pseudomonadota</taxon>
        <taxon>Alphaproteobacteria</taxon>
        <taxon>Rhodobacterales</taxon>
        <taxon>Roseobacteraceae</taxon>
        <taxon>Jannaschia</taxon>
    </lineage>
</organism>
<dbReference type="PANTHER" id="PTHR42673">
    <property type="entry name" value="MALEYLACETOACETATE ISOMERASE"/>
    <property type="match status" value="1"/>
</dbReference>